<dbReference type="RefSeq" id="WP_006930310.1">
    <property type="nucleotide sequence ID" value="NZ_CM001402.1"/>
</dbReference>
<dbReference type="InterPro" id="IPR007380">
    <property type="entry name" value="DUF438"/>
</dbReference>
<dbReference type="Proteomes" id="UP000004671">
    <property type="component" value="Chromosome"/>
</dbReference>
<protein>
    <submittedName>
        <fullName evidence="4">Putative PAS/PAC sensor protein</fullName>
    </submittedName>
</protein>
<evidence type="ECO:0000313" key="5">
    <source>
        <dbReference type="Proteomes" id="UP000004671"/>
    </source>
</evidence>
<name>H1XVL5_CALAY</name>
<dbReference type="EMBL" id="CP018099">
    <property type="protein sequence ID" value="APF18957.1"/>
    <property type="molecule type" value="Genomic_DNA"/>
</dbReference>
<dbReference type="STRING" id="880073.Cabys_2208"/>
<dbReference type="Proteomes" id="UP000183868">
    <property type="component" value="Chromosome"/>
</dbReference>
<proteinExistence type="predicted"/>
<dbReference type="PANTHER" id="PTHR39966:SF3">
    <property type="entry name" value="DUF438 DOMAIN-CONTAINING PROTEIN"/>
    <property type="match status" value="1"/>
</dbReference>
<sequence>MSELINNRQERIEVMKNLIRQLHEGRDEEKVRRQLESVLQEADYSDVFLMEIQLMEEGISRESITKLCDVHTKVLKKHLDLTETPDAVPGHPLHTFLQENQALLQRTAHIRKKIAELEKVSEEESADVLMKIRFLLNELMDVDKHYRRKENLLFPFFEKNNLHGPSTVMWTKHDETRSYLKSVIQALNEAENISQKEMIAFARLAIEPAIESVEEMIYKEEKILFPTAMDLLTEQDWYDIYLQSPEIGFCLYYPEFEWVPEGGLVENVEKIKASDDKIHLPTGSFTLEQLINIFKTLPVDLTFVDAEDTVRYFSPGKDRIFDRSRTILGRKVQYCHPPKSVNIVNQIIKDFKEGKQDVARFWINFGGRFIYISYYAIRNDQGTYLGTLEVTQDLTDLRALEGERRLLQYDEE</sequence>
<dbReference type="SUPFAM" id="SSF55785">
    <property type="entry name" value="PYP-like sensor domain (PAS domain)"/>
    <property type="match status" value="1"/>
</dbReference>
<gene>
    <name evidence="3" type="ORF">Cabys_2208</name>
    <name evidence="4" type="ORF">Calab_3311</name>
</gene>
<organism evidence="4 5">
    <name type="scientific">Caldithrix abyssi DSM 13497</name>
    <dbReference type="NCBI Taxonomy" id="880073"/>
    <lineage>
        <taxon>Bacteria</taxon>
        <taxon>Pseudomonadati</taxon>
        <taxon>Calditrichota</taxon>
        <taxon>Calditrichia</taxon>
        <taxon>Calditrichales</taxon>
        <taxon>Calditrichaceae</taxon>
        <taxon>Caldithrix</taxon>
    </lineage>
</organism>
<dbReference type="HOGENOM" id="CLU_026706_1_0_0"/>
<dbReference type="PaxDb" id="880073-Calab_3311"/>
<dbReference type="EMBL" id="CM001402">
    <property type="protein sequence ID" value="EHO42915.1"/>
    <property type="molecule type" value="Genomic_DNA"/>
</dbReference>
<evidence type="ECO:0000259" key="2">
    <source>
        <dbReference type="Pfam" id="PF04282"/>
    </source>
</evidence>
<dbReference type="GO" id="GO:0005886">
    <property type="term" value="C:plasma membrane"/>
    <property type="evidence" value="ECO:0007669"/>
    <property type="project" value="TreeGrafter"/>
</dbReference>
<dbReference type="InterPro" id="IPR035965">
    <property type="entry name" value="PAS-like_dom_sf"/>
</dbReference>
<feature type="domain" description="DUF438" evidence="2">
    <location>
        <begin position="15"/>
        <end position="80"/>
    </location>
</feature>
<dbReference type="PANTHER" id="PTHR39966">
    <property type="entry name" value="BLL2471 PROTEIN-RELATED"/>
    <property type="match status" value="1"/>
</dbReference>
<evidence type="ECO:0000313" key="4">
    <source>
        <dbReference type="EMBL" id="EHO42915.1"/>
    </source>
</evidence>
<keyword evidence="5" id="KW-1185">Reference proteome</keyword>
<evidence type="ECO:0000313" key="6">
    <source>
        <dbReference type="Proteomes" id="UP000183868"/>
    </source>
</evidence>
<dbReference type="eggNOG" id="COG2461">
    <property type="taxonomic scope" value="Bacteria"/>
</dbReference>
<dbReference type="KEGG" id="caby:Cabys_2208"/>
<feature type="domain" description="Hemerythrin-like" evidence="1">
    <location>
        <begin position="94"/>
        <end position="228"/>
    </location>
</feature>
<reference evidence="4 5" key="1">
    <citation type="submission" date="2011-09" db="EMBL/GenBank/DDBJ databases">
        <title>The permanent draft genome of Caldithrix abyssi DSM 13497.</title>
        <authorList>
            <consortium name="US DOE Joint Genome Institute (JGI-PGF)"/>
            <person name="Lucas S."/>
            <person name="Han J."/>
            <person name="Lapidus A."/>
            <person name="Bruce D."/>
            <person name="Goodwin L."/>
            <person name="Pitluck S."/>
            <person name="Peters L."/>
            <person name="Kyrpides N."/>
            <person name="Mavromatis K."/>
            <person name="Ivanova N."/>
            <person name="Mikhailova N."/>
            <person name="Chertkov O."/>
            <person name="Detter J.C."/>
            <person name="Tapia R."/>
            <person name="Han C."/>
            <person name="Land M."/>
            <person name="Hauser L."/>
            <person name="Markowitz V."/>
            <person name="Cheng J.-F."/>
            <person name="Hugenholtz P."/>
            <person name="Woyke T."/>
            <person name="Wu D."/>
            <person name="Spring S."/>
            <person name="Brambilla E."/>
            <person name="Klenk H.-P."/>
            <person name="Eisen J.A."/>
        </authorList>
    </citation>
    <scope>NUCLEOTIDE SEQUENCE [LARGE SCALE GENOMIC DNA]</scope>
    <source>
        <strain evidence="4 5">DSM 13497</strain>
    </source>
</reference>
<evidence type="ECO:0000313" key="3">
    <source>
        <dbReference type="EMBL" id="APF18957.1"/>
    </source>
</evidence>
<dbReference type="Pfam" id="PF04282">
    <property type="entry name" value="DUF438"/>
    <property type="match status" value="1"/>
</dbReference>
<accession>H1XVL5</accession>
<dbReference type="Gene3D" id="1.20.120.520">
    <property type="entry name" value="nmb1532 protein domain like"/>
    <property type="match status" value="1"/>
</dbReference>
<dbReference type="OrthoDB" id="9769774at2"/>
<reference evidence="3 6" key="2">
    <citation type="submission" date="2016-11" db="EMBL/GenBank/DDBJ databases">
        <title>Genomic analysis of Caldithrix abyssi and proposal of a novel bacterial phylum Caldithrichaeota.</title>
        <authorList>
            <person name="Kublanov I."/>
            <person name="Sigalova O."/>
            <person name="Gavrilov S."/>
            <person name="Lebedinsky A."/>
            <person name="Ivanova N."/>
            <person name="Daum C."/>
            <person name="Reddy T."/>
            <person name="Klenk H.P."/>
            <person name="Goker M."/>
            <person name="Reva O."/>
            <person name="Miroshnichenko M."/>
            <person name="Kyprides N."/>
            <person name="Woyke T."/>
            <person name="Gelfand M."/>
        </authorList>
    </citation>
    <scope>NUCLEOTIDE SEQUENCE [LARGE SCALE GENOMIC DNA]</scope>
    <source>
        <strain evidence="3 6">LF13</strain>
    </source>
</reference>
<dbReference type="Pfam" id="PF01814">
    <property type="entry name" value="Hemerythrin"/>
    <property type="match status" value="1"/>
</dbReference>
<dbReference type="AlphaFoldDB" id="H1XVL5"/>
<dbReference type="InterPro" id="IPR012312">
    <property type="entry name" value="Hemerythrin-like"/>
</dbReference>
<dbReference type="Pfam" id="PF13596">
    <property type="entry name" value="PAS_10"/>
    <property type="match status" value="1"/>
</dbReference>
<dbReference type="InParanoid" id="H1XVL5"/>
<evidence type="ECO:0000259" key="1">
    <source>
        <dbReference type="Pfam" id="PF01814"/>
    </source>
</evidence>